<keyword evidence="3" id="KW-1185">Reference proteome</keyword>
<reference evidence="2" key="1">
    <citation type="journal article" date="2020" name="BMC Genomics">
        <title>Correction to: Identification and distribution of gene clusters required for synthesis of sphingolipid metabolism inhibitors in diverse species of the filamentous fungus Fusarium.</title>
        <authorList>
            <person name="Kim H.S."/>
            <person name="Lohmar J.M."/>
            <person name="Busman M."/>
            <person name="Brown D.W."/>
            <person name="Naumann T.A."/>
            <person name="Divon H.H."/>
            <person name="Lysoe E."/>
            <person name="Uhlig S."/>
            <person name="Proctor R.H."/>
        </authorList>
    </citation>
    <scope>NUCLEOTIDE SEQUENCE</scope>
    <source>
        <strain evidence="2">NRRL 22465</strain>
    </source>
</reference>
<dbReference type="Proteomes" id="UP000635477">
    <property type="component" value="Unassembled WGS sequence"/>
</dbReference>
<reference evidence="2" key="2">
    <citation type="submission" date="2020-05" db="EMBL/GenBank/DDBJ databases">
        <authorList>
            <person name="Kim H.-S."/>
            <person name="Proctor R.H."/>
            <person name="Brown D.W."/>
        </authorList>
    </citation>
    <scope>NUCLEOTIDE SEQUENCE</scope>
    <source>
        <strain evidence="2">NRRL 22465</strain>
    </source>
</reference>
<keyword evidence="1" id="KW-0732">Signal</keyword>
<comment type="caution">
    <text evidence="2">The sequence shown here is derived from an EMBL/GenBank/DDBJ whole genome shotgun (WGS) entry which is preliminary data.</text>
</comment>
<evidence type="ECO:0000313" key="2">
    <source>
        <dbReference type="EMBL" id="KAF4976529.1"/>
    </source>
</evidence>
<evidence type="ECO:0000313" key="3">
    <source>
        <dbReference type="Proteomes" id="UP000635477"/>
    </source>
</evidence>
<feature type="chain" id="PRO_5034921323" evidence="1">
    <location>
        <begin position="21"/>
        <end position="81"/>
    </location>
</feature>
<accession>A0A8H4UI23</accession>
<protein>
    <submittedName>
        <fullName evidence="2">Uncharacterized protein</fullName>
    </submittedName>
</protein>
<evidence type="ECO:0000256" key="1">
    <source>
        <dbReference type="SAM" id="SignalP"/>
    </source>
</evidence>
<sequence length="81" mass="8351">MLSPTKFLVAIMAFYTMGLAAPVAETDSNILVALACPCSSHSACITSQKASCAGVGGLAQMQGMNNADLLCSRELQLQVGK</sequence>
<proteinExistence type="predicted"/>
<dbReference type="AlphaFoldDB" id="A0A8H4UI23"/>
<feature type="signal peptide" evidence="1">
    <location>
        <begin position="1"/>
        <end position="20"/>
    </location>
</feature>
<name>A0A8H4UI23_9HYPO</name>
<dbReference type="EMBL" id="JABEYC010000525">
    <property type="protein sequence ID" value="KAF4976529.1"/>
    <property type="molecule type" value="Genomic_DNA"/>
</dbReference>
<gene>
    <name evidence="2" type="ORF">FZEAL_6821</name>
</gene>
<organism evidence="2 3">
    <name type="scientific">Fusarium zealandicum</name>
    <dbReference type="NCBI Taxonomy" id="1053134"/>
    <lineage>
        <taxon>Eukaryota</taxon>
        <taxon>Fungi</taxon>
        <taxon>Dikarya</taxon>
        <taxon>Ascomycota</taxon>
        <taxon>Pezizomycotina</taxon>
        <taxon>Sordariomycetes</taxon>
        <taxon>Hypocreomycetidae</taxon>
        <taxon>Hypocreales</taxon>
        <taxon>Nectriaceae</taxon>
        <taxon>Fusarium</taxon>
        <taxon>Fusarium staphyleae species complex</taxon>
    </lineage>
</organism>